<dbReference type="PANTHER" id="PTHR37165">
    <property type="entry name" value="PEPTIDASE U56 FAMILY"/>
    <property type="match status" value="1"/>
</dbReference>
<evidence type="ECO:0000256" key="3">
    <source>
        <dbReference type="ARBA" id="ARBA00033787"/>
    </source>
</evidence>
<dbReference type="GO" id="GO:0140737">
    <property type="term" value="C:encapsulin nanocompartment"/>
    <property type="evidence" value="ECO:0007669"/>
    <property type="project" value="UniProtKB-SubCell"/>
</dbReference>
<comment type="similarity">
    <text evidence="2">Belongs to the encapsulin family. Family 1 subfamily.</text>
</comment>
<dbReference type="NCBIfam" id="NF041155">
    <property type="entry name" value="encap_f1"/>
    <property type="match status" value="1"/>
</dbReference>
<dbReference type="Pfam" id="PF04454">
    <property type="entry name" value="Linocin_M18"/>
    <property type="match status" value="1"/>
</dbReference>
<reference evidence="5" key="1">
    <citation type="submission" date="2019-12" db="EMBL/GenBank/DDBJ databases">
        <authorList>
            <person name="zhang j."/>
            <person name="sun C.M."/>
        </authorList>
    </citation>
    <scope>NUCLEOTIDE SEQUENCE</scope>
    <source>
        <strain evidence="5">NS-1</strain>
    </source>
</reference>
<sequence length="261" mass="29319">MLKKELAPLTDKAWDEINDRAREALKTQLSARKVLHVNGPKGWDYNVLTEGRLTNIEDNGKGVNSGIYQVKPLTEARVVFELNRWELDNIERGAKDIDLGPLEEAVSKIAEFEDNTVFNGLESSNIKGLKTEAVNKLQLGQDSSEIIANILEGKILLNNALAETPYSLIVGKDAWKIIQTKTEGYPLHRRIEHLIDGEIIFSKVIDGAFLIPFDHADLELTIGKDYAVGYENHDSKNVKLFITVSFTFRILDPEIIVSYSL</sequence>
<gene>
    <name evidence="5" type="ORF">GM661_03120</name>
</gene>
<dbReference type="InterPro" id="IPR051429">
    <property type="entry name" value="Encapsulin_nc"/>
</dbReference>
<dbReference type="Gene3D" id="3.30.2400.30">
    <property type="match status" value="1"/>
</dbReference>
<dbReference type="Proteomes" id="UP000665020">
    <property type="component" value="Chromosome"/>
</dbReference>
<protein>
    <recommendedName>
        <fullName evidence="4">Type 1 encapsulin shell protein</fullName>
    </recommendedName>
</protein>
<accession>A0A8A7KIK0</accession>
<dbReference type="InterPro" id="IPR007544">
    <property type="entry name" value="ENCAP"/>
</dbReference>
<evidence type="ECO:0000256" key="4">
    <source>
        <dbReference type="ARBA" id="ARBA00050023"/>
    </source>
</evidence>
<dbReference type="PANTHER" id="PTHR37165:SF1">
    <property type="entry name" value="TYPE 1 ENCAPSULIN SHELL PROTEIN"/>
    <property type="match status" value="1"/>
</dbReference>
<organism evidence="5 6">
    <name type="scientific">Iocasia fonsfrigidae</name>
    <dbReference type="NCBI Taxonomy" id="2682810"/>
    <lineage>
        <taxon>Bacteria</taxon>
        <taxon>Bacillati</taxon>
        <taxon>Bacillota</taxon>
        <taxon>Clostridia</taxon>
        <taxon>Halanaerobiales</taxon>
        <taxon>Halanaerobiaceae</taxon>
        <taxon>Iocasia</taxon>
    </lineage>
</organism>
<evidence type="ECO:0000313" key="6">
    <source>
        <dbReference type="Proteomes" id="UP000665020"/>
    </source>
</evidence>
<dbReference type="EMBL" id="CP046640">
    <property type="protein sequence ID" value="QTL99905.1"/>
    <property type="molecule type" value="Genomic_DNA"/>
</dbReference>
<dbReference type="AlphaFoldDB" id="A0A8A7KIK0"/>
<evidence type="ECO:0000313" key="5">
    <source>
        <dbReference type="EMBL" id="QTL99905.1"/>
    </source>
</evidence>
<proteinExistence type="inferred from homology"/>
<name>A0A8A7KIK0_9FIRM</name>
<evidence type="ECO:0000256" key="2">
    <source>
        <dbReference type="ARBA" id="ARBA00033743"/>
    </source>
</evidence>
<keyword evidence="3" id="KW-1284">Encapsulin nanocompartment</keyword>
<evidence type="ECO:0000256" key="1">
    <source>
        <dbReference type="ARBA" id="ARBA00033738"/>
    </source>
</evidence>
<dbReference type="KEGG" id="ifn:GM661_03120"/>
<dbReference type="Gene3D" id="3.30.2320.10">
    <property type="entry name" value="hypothetical protein PF0899 domain"/>
    <property type="match status" value="1"/>
</dbReference>
<comment type="subcellular location">
    <subcellularLocation>
        <location evidence="1">Encapsulin nanocompartment</location>
    </subcellularLocation>
</comment>
<dbReference type="PIRSF" id="PIRSF019254">
    <property type="entry name" value="CFP29"/>
    <property type="match status" value="1"/>
</dbReference>
<keyword evidence="6" id="KW-1185">Reference proteome</keyword>